<sequence length="242" mass="28189">MSGIKNKLLLNWKGQSKKNYLVGTLEKQPEKYIFRYNKELIDEAKKEGFSPFVGLSDEEKIYSSNKLFSIFERRVPNSNRAVFKKFLQENELDVDEDVGWEYLRLTKGKLATDSLSFQQPAIYKCDKEILSLSFEVAGWSVTKDKNKPLDIDKDVKLQIDHKNEHDEQAVEIIDPENNTRIGFIPIPFNSIFHYILINNFNVVGSVYNTFNEDNRPSVLVASRVPREVVEQQKNLLYLIEFQ</sequence>
<gene>
    <name evidence="4" type="ORF">OIN60_21570</name>
</gene>
<comment type="caution">
    <text evidence="4">The sequence shown here is derived from an EMBL/GenBank/DDBJ whole genome shotgun (WGS) entry which is preliminary data.</text>
</comment>
<evidence type="ECO:0000259" key="3">
    <source>
        <dbReference type="Pfam" id="PF08797"/>
    </source>
</evidence>
<dbReference type="Gene3D" id="3.30.70.2330">
    <property type="match status" value="1"/>
</dbReference>
<organism evidence="4 5">
    <name type="scientific">Paenibacillus zeirhizosphaerae</name>
    <dbReference type="NCBI Taxonomy" id="2987519"/>
    <lineage>
        <taxon>Bacteria</taxon>
        <taxon>Bacillati</taxon>
        <taxon>Bacillota</taxon>
        <taxon>Bacilli</taxon>
        <taxon>Bacillales</taxon>
        <taxon>Paenibacillaceae</taxon>
        <taxon>Paenibacillus</taxon>
    </lineage>
</organism>
<evidence type="ECO:0000313" key="4">
    <source>
        <dbReference type="EMBL" id="MDP4099309.1"/>
    </source>
</evidence>
<keyword evidence="2" id="KW-0378">Hydrolase</keyword>
<evidence type="ECO:0000256" key="1">
    <source>
        <dbReference type="ARBA" id="ARBA00022723"/>
    </source>
</evidence>
<dbReference type="EMBL" id="JAPCKK010000034">
    <property type="protein sequence ID" value="MDP4099309.1"/>
    <property type="molecule type" value="Genomic_DNA"/>
</dbReference>
<accession>A0ABT9FXE7</accession>
<dbReference type="Proteomes" id="UP001241848">
    <property type="component" value="Unassembled WGS sequence"/>
</dbReference>
<protein>
    <submittedName>
        <fullName evidence="4">HIRAN domain-containing protein</fullName>
    </submittedName>
</protein>
<keyword evidence="1" id="KW-0479">Metal-binding</keyword>
<dbReference type="Pfam" id="PF08797">
    <property type="entry name" value="HIRAN"/>
    <property type="match status" value="1"/>
</dbReference>
<dbReference type="RefSeq" id="WP_305756927.1">
    <property type="nucleotide sequence ID" value="NZ_JAPCKK010000034.1"/>
</dbReference>
<keyword evidence="5" id="KW-1185">Reference proteome</keyword>
<feature type="domain" description="HIRAN" evidence="3">
    <location>
        <begin position="132"/>
        <end position="208"/>
    </location>
</feature>
<name>A0ABT9FXE7_9BACL</name>
<evidence type="ECO:0000313" key="5">
    <source>
        <dbReference type="Proteomes" id="UP001241848"/>
    </source>
</evidence>
<evidence type="ECO:0000256" key="2">
    <source>
        <dbReference type="ARBA" id="ARBA00022801"/>
    </source>
</evidence>
<proteinExistence type="predicted"/>
<dbReference type="InterPro" id="IPR014905">
    <property type="entry name" value="HIRAN"/>
</dbReference>
<reference evidence="4 5" key="1">
    <citation type="submission" date="2022-10" db="EMBL/GenBank/DDBJ databases">
        <title>Paenibacillus description and whole genome data of maize root bacterial community.</title>
        <authorList>
            <person name="Marton D."/>
            <person name="Farkas M."/>
            <person name="Cserhati M."/>
        </authorList>
    </citation>
    <scope>NUCLEOTIDE SEQUENCE [LARGE SCALE GENOMIC DNA]</scope>
    <source>
        <strain evidence="4 5">P96</strain>
    </source>
</reference>